<name>A0A0A9ETC2_ARUDO</name>
<reference evidence="1" key="2">
    <citation type="journal article" date="2015" name="Data Brief">
        <title>Shoot transcriptome of the giant reed, Arundo donax.</title>
        <authorList>
            <person name="Barrero R.A."/>
            <person name="Guerrero F.D."/>
            <person name="Moolhuijzen P."/>
            <person name="Goolsby J.A."/>
            <person name="Tidwell J."/>
            <person name="Bellgard S.E."/>
            <person name="Bellgard M.I."/>
        </authorList>
    </citation>
    <scope>NUCLEOTIDE SEQUENCE</scope>
    <source>
        <tissue evidence="1">Shoot tissue taken approximately 20 cm above the soil surface</tissue>
    </source>
</reference>
<organism evidence="1">
    <name type="scientific">Arundo donax</name>
    <name type="common">Giant reed</name>
    <name type="synonym">Donax arundinaceus</name>
    <dbReference type="NCBI Taxonomy" id="35708"/>
    <lineage>
        <taxon>Eukaryota</taxon>
        <taxon>Viridiplantae</taxon>
        <taxon>Streptophyta</taxon>
        <taxon>Embryophyta</taxon>
        <taxon>Tracheophyta</taxon>
        <taxon>Spermatophyta</taxon>
        <taxon>Magnoliopsida</taxon>
        <taxon>Liliopsida</taxon>
        <taxon>Poales</taxon>
        <taxon>Poaceae</taxon>
        <taxon>PACMAD clade</taxon>
        <taxon>Arundinoideae</taxon>
        <taxon>Arundineae</taxon>
        <taxon>Arundo</taxon>
    </lineage>
</organism>
<sequence length="30" mass="3520">MWAQCSGMFSEVESLNAMLFIYMIYNITLI</sequence>
<accession>A0A0A9ETC2</accession>
<reference evidence="1" key="1">
    <citation type="submission" date="2014-09" db="EMBL/GenBank/DDBJ databases">
        <authorList>
            <person name="Magalhaes I.L.F."/>
            <person name="Oliveira U."/>
            <person name="Santos F.R."/>
            <person name="Vidigal T.H.D.A."/>
            <person name="Brescovit A.D."/>
            <person name="Santos A.J."/>
        </authorList>
    </citation>
    <scope>NUCLEOTIDE SEQUENCE</scope>
    <source>
        <tissue evidence="1">Shoot tissue taken approximately 20 cm above the soil surface</tissue>
    </source>
</reference>
<evidence type="ECO:0000313" key="1">
    <source>
        <dbReference type="EMBL" id="JAE02249.1"/>
    </source>
</evidence>
<dbReference type="AlphaFoldDB" id="A0A0A9ETC2"/>
<proteinExistence type="predicted"/>
<protein>
    <submittedName>
        <fullName evidence="1">Uncharacterized protein</fullName>
    </submittedName>
</protein>
<dbReference type="EMBL" id="GBRH01195647">
    <property type="protein sequence ID" value="JAE02249.1"/>
    <property type="molecule type" value="Transcribed_RNA"/>
</dbReference>